<sequence length="353" mass="40284">MARRAVTSHPRRKASGRKRKPVDSFNKGDPNDITSKPLTSPILELPYELWLAIFHQLPDQPSIEALASAHPFASAVYRQNKQSIHKAMRWNLIAEVTLEATGYASLQMAQIYLLICALEARTLTPEQYLEVATSFLGDSWVPSESDVKGLTSKTFENRMQGCVEGAKQLERWGFFDDGWTLPERRYKQRIIPNALKNGPRPKLVNIMVLMIIDLWTYVAHPRNSHAYAFTLSLPGFLGFFSPDLTRLVTRFAQNYLESVEENAGVNTSSSDSARAIRLAWKRFQHRHKLFCFPFDLLPVRPLARLYSKLFQEIILIPVQTFCTPPVVNVQARDIPLYGMRAPKSHKQFILLSL</sequence>
<dbReference type="Proteomes" id="UP001305414">
    <property type="component" value="Unassembled WGS sequence"/>
</dbReference>
<evidence type="ECO:0000313" key="2">
    <source>
        <dbReference type="EMBL" id="KAK5636629.1"/>
    </source>
</evidence>
<dbReference type="EMBL" id="JAWHQM010000074">
    <property type="protein sequence ID" value="KAK5636629.1"/>
    <property type="molecule type" value="Genomic_DNA"/>
</dbReference>
<gene>
    <name evidence="2" type="ORF">RRF57_012341</name>
</gene>
<protein>
    <recommendedName>
        <fullName evidence="4">F-box domain-containing protein</fullName>
    </recommendedName>
</protein>
<proteinExistence type="predicted"/>
<dbReference type="AlphaFoldDB" id="A0AAN7V424"/>
<comment type="caution">
    <text evidence="2">The sequence shown here is derived from an EMBL/GenBank/DDBJ whole genome shotgun (WGS) entry which is preliminary data.</text>
</comment>
<organism evidence="2 3">
    <name type="scientific">Xylaria bambusicola</name>
    <dbReference type="NCBI Taxonomy" id="326684"/>
    <lineage>
        <taxon>Eukaryota</taxon>
        <taxon>Fungi</taxon>
        <taxon>Dikarya</taxon>
        <taxon>Ascomycota</taxon>
        <taxon>Pezizomycotina</taxon>
        <taxon>Sordariomycetes</taxon>
        <taxon>Xylariomycetidae</taxon>
        <taxon>Xylariales</taxon>
        <taxon>Xylariaceae</taxon>
        <taxon>Xylaria</taxon>
    </lineage>
</organism>
<evidence type="ECO:0000313" key="3">
    <source>
        <dbReference type="Proteomes" id="UP001305414"/>
    </source>
</evidence>
<keyword evidence="3" id="KW-1185">Reference proteome</keyword>
<evidence type="ECO:0000256" key="1">
    <source>
        <dbReference type="SAM" id="MobiDB-lite"/>
    </source>
</evidence>
<evidence type="ECO:0008006" key="4">
    <source>
        <dbReference type="Google" id="ProtNLM"/>
    </source>
</evidence>
<name>A0AAN7V424_9PEZI</name>
<accession>A0AAN7V424</accession>
<feature type="compositionally biased region" description="Basic residues" evidence="1">
    <location>
        <begin position="9"/>
        <end position="20"/>
    </location>
</feature>
<reference evidence="2 3" key="1">
    <citation type="submission" date="2023-10" db="EMBL/GenBank/DDBJ databases">
        <title>Draft genome sequence of Xylaria bambusicola isolate GMP-LS, the root and basal stem rot pathogen of sugarcane in Indonesia.</title>
        <authorList>
            <person name="Selvaraj P."/>
            <person name="Muralishankar V."/>
            <person name="Muruganantham S."/>
            <person name="Sp S."/>
            <person name="Haryani S."/>
            <person name="Lau K.J.X."/>
            <person name="Naqvi N.I."/>
        </authorList>
    </citation>
    <scope>NUCLEOTIDE SEQUENCE [LARGE SCALE GENOMIC DNA]</scope>
    <source>
        <strain evidence="2">GMP-LS</strain>
    </source>
</reference>
<feature type="region of interest" description="Disordered" evidence="1">
    <location>
        <begin position="1"/>
        <end position="33"/>
    </location>
</feature>